<dbReference type="UniPathway" id="UPA00077">
    <property type="reaction ID" value="UER00158"/>
</dbReference>
<dbReference type="GO" id="GO:0006730">
    <property type="term" value="P:one-carbon metabolic process"/>
    <property type="evidence" value="ECO:0007669"/>
    <property type="project" value="UniProtKB-KW"/>
</dbReference>
<evidence type="ECO:0000256" key="2">
    <source>
        <dbReference type="ARBA" id="ARBA00009539"/>
    </source>
</evidence>
<dbReference type="InterPro" id="IPR024072">
    <property type="entry name" value="DHFR-like_dom_sf"/>
</dbReference>
<dbReference type="PIRSF" id="PIRSF000194">
    <property type="entry name" value="DHFR"/>
    <property type="match status" value="1"/>
</dbReference>
<dbReference type="Proteomes" id="UP000286482">
    <property type="component" value="Unassembled WGS sequence"/>
</dbReference>
<evidence type="ECO:0000259" key="9">
    <source>
        <dbReference type="PROSITE" id="PS51330"/>
    </source>
</evidence>
<dbReference type="GO" id="GO:0046655">
    <property type="term" value="P:folic acid metabolic process"/>
    <property type="evidence" value="ECO:0007669"/>
    <property type="project" value="TreeGrafter"/>
</dbReference>
<evidence type="ECO:0000256" key="8">
    <source>
        <dbReference type="PIRNR" id="PIRNR000194"/>
    </source>
</evidence>
<comment type="catalytic activity">
    <reaction evidence="8">
        <text>(6S)-5,6,7,8-tetrahydrofolate + NADP(+) = 7,8-dihydrofolate + NADPH + H(+)</text>
        <dbReference type="Rhea" id="RHEA:15009"/>
        <dbReference type="ChEBI" id="CHEBI:15378"/>
        <dbReference type="ChEBI" id="CHEBI:57451"/>
        <dbReference type="ChEBI" id="CHEBI:57453"/>
        <dbReference type="ChEBI" id="CHEBI:57783"/>
        <dbReference type="ChEBI" id="CHEBI:58349"/>
        <dbReference type="EC" id="1.5.1.3"/>
    </reaction>
</comment>
<evidence type="ECO:0000313" key="11">
    <source>
        <dbReference type="Proteomes" id="UP000286482"/>
    </source>
</evidence>
<dbReference type="Pfam" id="PF00186">
    <property type="entry name" value="DHFR_1"/>
    <property type="match status" value="1"/>
</dbReference>
<dbReference type="OrthoDB" id="9804315at2"/>
<keyword evidence="4 8" id="KW-0554">One-carbon metabolism</keyword>
<evidence type="ECO:0000256" key="3">
    <source>
        <dbReference type="ARBA" id="ARBA00012856"/>
    </source>
</evidence>
<dbReference type="EMBL" id="RAQO01000009">
    <property type="protein sequence ID" value="RKF14537.1"/>
    <property type="molecule type" value="Genomic_DNA"/>
</dbReference>
<comment type="pathway">
    <text evidence="1 8">Cofactor biosynthesis; tetrahydrofolate biosynthesis; 5,6,7,8-tetrahydrofolate from 7,8-dihydrofolate: step 1/1.</text>
</comment>
<sequence length="161" mass="18268">MKLSMIAAIDKARAIGYKNQLLWHLPNDLGHFKAVTLGKPIIMGRLTYESIGRPLPGRLNLVVSRQTNLQIEGVTVVGSLDKAIELVNDCQEAVIIGGGMLYREAIERCQSLFITEVDANLPADTWFPNVDQQQWLELSRDNHLADEKHAYNYSFVEYQRR</sequence>
<dbReference type="GO" id="GO:0005829">
    <property type="term" value="C:cytosol"/>
    <property type="evidence" value="ECO:0007669"/>
    <property type="project" value="TreeGrafter"/>
</dbReference>
<evidence type="ECO:0000256" key="5">
    <source>
        <dbReference type="ARBA" id="ARBA00022857"/>
    </source>
</evidence>
<dbReference type="RefSeq" id="WP_120356348.1">
    <property type="nucleotide sequence ID" value="NZ_RAQO01000009.1"/>
</dbReference>
<reference evidence="10 11" key="1">
    <citation type="submission" date="2018-09" db="EMBL/GenBank/DDBJ databases">
        <authorList>
            <person name="Wang Z."/>
        </authorList>
    </citation>
    <scope>NUCLEOTIDE SEQUENCE [LARGE SCALE GENOMIC DNA]</scope>
    <source>
        <strain evidence="10 11">ALS 81</strain>
    </source>
</reference>
<dbReference type="EC" id="1.5.1.3" evidence="3 8"/>
<dbReference type="GO" id="GO:0004146">
    <property type="term" value="F:dihydrofolate reductase activity"/>
    <property type="evidence" value="ECO:0007669"/>
    <property type="project" value="UniProtKB-EC"/>
</dbReference>
<evidence type="ECO:0000256" key="7">
    <source>
        <dbReference type="ARBA" id="ARBA00025067"/>
    </source>
</evidence>
<name>A0A420E7H9_9ALTE</name>
<proteinExistence type="inferred from homology"/>
<dbReference type="GO" id="GO:0046654">
    <property type="term" value="P:tetrahydrofolate biosynthetic process"/>
    <property type="evidence" value="ECO:0007669"/>
    <property type="project" value="UniProtKB-UniPathway"/>
</dbReference>
<dbReference type="PRINTS" id="PR00070">
    <property type="entry name" value="DHFR"/>
</dbReference>
<dbReference type="InterPro" id="IPR012259">
    <property type="entry name" value="DHFR"/>
</dbReference>
<feature type="domain" description="DHFR" evidence="9">
    <location>
        <begin position="2"/>
        <end position="160"/>
    </location>
</feature>
<dbReference type="PROSITE" id="PS51330">
    <property type="entry name" value="DHFR_2"/>
    <property type="match status" value="1"/>
</dbReference>
<comment type="function">
    <text evidence="7 8">Key enzyme in folate metabolism. Catalyzes an essential reaction for de novo glycine and purine synthesis, and for DNA precursor synthesis.</text>
</comment>
<dbReference type="FunFam" id="3.40.430.10:FF:000001">
    <property type="entry name" value="Dihydrofolate reductase"/>
    <property type="match status" value="1"/>
</dbReference>
<dbReference type="PANTHER" id="PTHR48069:SF3">
    <property type="entry name" value="DIHYDROFOLATE REDUCTASE"/>
    <property type="match status" value="1"/>
</dbReference>
<dbReference type="PANTHER" id="PTHR48069">
    <property type="entry name" value="DIHYDROFOLATE REDUCTASE"/>
    <property type="match status" value="1"/>
</dbReference>
<evidence type="ECO:0000313" key="10">
    <source>
        <dbReference type="EMBL" id="RKF14537.1"/>
    </source>
</evidence>
<evidence type="ECO:0000256" key="1">
    <source>
        <dbReference type="ARBA" id="ARBA00004903"/>
    </source>
</evidence>
<protein>
    <recommendedName>
        <fullName evidence="3 8">Dihydrofolate reductase</fullName>
        <ecNumber evidence="3 8">1.5.1.3</ecNumber>
    </recommendedName>
</protein>
<keyword evidence="5 8" id="KW-0521">NADP</keyword>
<organism evidence="10 11">
    <name type="scientific">Alginatibacterium sediminis</name>
    <dbReference type="NCBI Taxonomy" id="2164068"/>
    <lineage>
        <taxon>Bacteria</taxon>
        <taxon>Pseudomonadati</taxon>
        <taxon>Pseudomonadota</taxon>
        <taxon>Gammaproteobacteria</taxon>
        <taxon>Alteromonadales</taxon>
        <taxon>Alteromonadaceae</taxon>
        <taxon>Alginatibacterium</taxon>
    </lineage>
</organism>
<dbReference type="GO" id="GO:0046452">
    <property type="term" value="P:dihydrofolate metabolic process"/>
    <property type="evidence" value="ECO:0007669"/>
    <property type="project" value="TreeGrafter"/>
</dbReference>
<evidence type="ECO:0000256" key="6">
    <source>
        <dbReference type="ARBA" id="ARBA00023002"/>
    </source>
</evidence>
<gene>
    <name evidence="10" type="ORF">DBZ36_17985</name>
</gene>
<accession>A0A420E7H9</accession>
<dbReference type="Gene3D" id="3.40.430.10">
    <property type="entry name" value="Dihydrofolate Reductase, subunit A"/>
    <property type="match status" value="1"/>
</dbReference>
<comment type="similarity">
    <text evidence="2 8">Belongs to the dihydrofolate reductase family.</text>
</comment>
<dbReference type="InterPro" id="IPR001796">
    <property type="entry name" value="DHFR_dom"/>
</dbReference>
<comment type="caution">
    <text evidence="10">The sequence shown here is derived from an EMBL/GenBank/DDBJ whole genome shotgun (WGS) entry which is preliminary data.</text>
</comment>
<dbReference type="CDD" id="cd00209">
    <property type="entry name" value="DHFR"/>
    <property type="match status" value="1"/>
</dbReference>
<dbReference type="SUPFAM" id="SSF53597">
    <property type="entry name" value="Dihydrofolate reductase-like"/>
    <property type="match status" value="1"/>
</dbReference>
<dbReference type="GO" id="GO:0070401">
    <property type="term" value="F:NADP+ binding"/>
    <property type="evidence" value="ECO:0007669"/>
    <property type="project" value="UniProtKB-ARBA"/>
</dbReference>
<dbReference type="AlphaFoldDB" id="A0A420E7H9"/>
<keyword evidence="6 8" id="KW-0560">Oxidoreductase</keyword>
<keyword evidence="11" id="KW-1185">Reference proteome</keyword>
<evidence type="ECO:0000256" key="4">
    <source>
        <dbReference type="ARBA" id="ARBA00022563"/>
    </source>
</evidence>